<dbReference type="Proteomes" id="UP000294919">
    <property type="component" value="Unassembled WGS sequence"/>
</dbReference>
<gene>
    <name evidence="1" type="ORF">EV214_13044</name>
</gene>
<dbReference type="CDD" id="cd01659">
    <property type="entry name" value="TRX_superfamily"/>
    <property type="match status" value="1"/>
</dbReference>
<dbReference type="SUPFAM" id="SSF52833">
    <property type="entry name" value="Thioredoxin-like"/>
    <property type="match status" value="1"/>
</dbReference>
<name>A0A4R2KGV4_9FIRM</name>
<sequence>MNIQPLFKEGLSFIEFVNRDKDAYKEKTLEIYDTIMIDEILEKEIKAVNQLINVLVFAEIWCPDCMINVPALQKIVDINPNFAISIVSREGNEMFMDNYKVSGKPKIPTFVIMDKDFHALGDFIEQPQILKEIEAKGKQVETIVAKRKYRKGEYISETIKEVLNIAKK</sequence>
<reference evidence="1 2" key="1">
    <citation type="submission" date="2019-03" db="EMBL/GenBank/DDBJ databases">
        <title>Genomic Encyclopedia of Type Strains, Phase IV (KMG-IV): sequencing the most valuable type-strain genomes for metagenomic binning, comparative biology and taxonomic classification.</title>
        <authorList>
            <person name="Goeker M."/>
        </authorList>
    </citation>
    <scope>NUCLEOTIDE SEQUENCE [LARGE SCALE GENOMIC DNA]</scope>
    <source>
        <strain evidence="1 2">DSM 102940</strain>
    </source>
</reference>
<accession>A0A4R2KGV4</accession>
<dbReference type="EMBL" id="SLWV01000030">
    <property type="protein sequence ID" value="TCO69706.1"/>
    <property type="molecule type" value="Genomic_DNA"/>
</dbReference>
<dbReference type="OrthoDB" id="6120799at2"/>
<keyword evidence="2" id="KW-1185">Reference proteome</keyword>
<dbReference type="RefSeq" id="WP_132247443.1">
    <property type="nucleotide sequence ID" value="NZ_SLWV01000030.1"/>
</dbReference>
<organism evidence="1 2">
    <name type="scientific">Marinisporobacter balticus</name>
    <dbReference type="NCBI Taxonomy" id="2018667"/>
    <lineage>
        <taxon>Bacteria</taxon>
        <taxon>Bacillati</taxon>
        <taxon>Bacillota</taxon>
        <taxon>Clostridia</taxon>
        <taxon>Peptostreptococcales</taxon>
        <taxon>Thermotaleaceae</taxon>
        <taxon>Marinisporobacter</taxon>
    </lineage>
</organism>
<dbReference type="Gene3D" id="3.40.30.10">
    <property type="entry name" value="Glutaredoxin"/>
    <property type="match status" value="1"/>
</dbReference>
<protein>
    <submittedName>
        <fullName evidence="1">Thioredoxin-like protein</fullName>
    </submittedName>
</protein>
<dbReference type="Pfam" id="PF14595">
    <property type="entry name" value="Thioredoxin_9"/>
    <property type="match status" value="1"/>
</dbReference>
<evidence type="ECO:0000313" key="2">
    <source>
        <dbReference type="Proteomes" id="UP000294919"/>
    </source>
</evidence>
<dbReference type="AlphaFoldDB" id="A0A4R2KGV4"/>
<dbReference type="InterPro" id="IPR036249">
    <property type="entry name" value="Thioredoxin-like_sf"/>
</dbReference>
<comment type="caution">
    <text evidence="1">The sequence shown here is derived from an EMBL/GenBank/DDBJ whole genome shotgun (WGS) entry which is preliminary data.</text>
</comment>
<evidence type="ECO:0000313" key="1">
    <source>
        <dbReference type="EMBL" id="TCO69706.1"/>
    </source>
</evidence>
<proteinExistence type="predicted"/>